<proteinExistence type="predicted"/>
<reference evidence="2" key="1">
    <citation type="journal article" date="2020" name="Stud. Mycol.">
        <title>101 Dothideomycetes genomes: a test case for predicting lifestyles and emergence of pathogens.</title>
        <authorList>
            <person name="Haridas S."/>
            <person name="Albert R."/>
            <person name="Binder M."/>
            <person name="Bloem J."/>
            <person name="Labutti K."/>
            <person name="Salamov A."/>
            <person name="Andreopoulos B."/>
            <person name="Baker S."/>
            <person name="Barry K."/>
            <person name="Bills G."/>
            <person name="Bluhm B."/>
            <person name="Cannon C."/>
            <person name="Castanera R."/>
            <person name="Culley D."/>
            <person name="Daum C."/>
            <person name="Ezra D."/>
            <person name="Gonzalez J."/>
            <person name="Henrissat B."/>
            <person name="Kuo A."/>
            <person name="Liang C."/>
            <person name="Lipzen A."/>
            <person name="Lutzoni F."/>
            <person name="Magnuson J."/>
            <person name="Mondo S."/>
            <person name="Nolan M."/>
            <person name="Ohm R."/>
            <person name="Pangilinan J."/>
            <person name="Park H.-J."/>
            <person name="Ramirez L."/>
            <person name="Alfaro M."/>
            <person name="Sun H."/>
            <person name="Tritt A."/>
            <person name="Yoshinaga Y."/>
            <person name="Zwiers L.-H."/>
            <person name="Turgeon B."/>
            <person name="Goodwin S."/>
            <person name="Spatafora J."/>
            <person name="Crous P."/>
            <person name="Grigoriev I."/>
        </authorList>
    </citation>
    <scope>NUCLEOTIDE SEQUENCE</scope>
    <source>
        <strain evidence="2">CBS 107.79</strain>
    </source>
</reference>
<keyword evidence="1" id="KW-0732">Signal</keyword>
<dbReference type="InterPro" id="IPR025649">
    <property type="entry name" value="DUF4360"/>
</dbReference>
<evidence type="ECO:0000256" key="1">
    <source>
        <dbReference type="SAM" id="SignalP"/>
    </source>
</evidence>
<dbReference type="Proteomes" id="UP000800036">
    <property type="component" value="Unassembled WGS sequence"/>
</dbReference>
<accession>A0A6A5V5A8</accession>
<gene>
    <name evidence="2" type="ORF">BU23DRAFT_555555</name>
</gene>
<dbReference type="Pfam" id="PF14273">
    <property type="entry name" value="DUF4360"/>
    <property type="match status" value="1"/>
</dbReference>
<feature type="chain" id="PRO_5025642513" evidence="1">
    <location>
        <begin position="17"/>
        <end position="218"/>
    </location>
</feature>
<organism evidence="2 3">
    <name type="scientific">Bimuria novae-zelandiae CBS 107.79</name>
    <dbReference type="NCBI Taxonomy" id="1447943"/>
    <lineage>
        <taxon>Eukaryota</taxon>
        <taxon>Fungi</taxon>
        <taxon>Dikarya</taxon>
        <taxon>Ascomycota</taxon>
        <taxon>Pezizomycotina</taxon>
        <taxon>Dothideomycetes</taxon>
        <taxon>Pleosporomycetidae</taxon>
        <taxon>Pleosporales</taxon>
        <taxon>Massarineae</taxon>
        <taxon>Didymosphaeriaceae</taxon>
        <taxon>Bimuria</taxon>
    </lineage>
</organism>
<name>A0A6A5V5A8_9PLEO</name>
<evidence type="ECO:0000313" key="3">
    <source>
        <dbReference type="Proteomes" id="UP000800036"/>
    </source>
</evidence>
<evidence type="ECO:0000313" key="2">
    <source>
        <dbReference type="EMBL" id="KAF1972048.1"/>
    </source>
</evidence>
<sequence length="218" mass="23169">MRLPIALAGFASAASALSLRQAPPFPAPSITNITYWGSACPENGLSYSLTSPNSTSTPFTTNTSTSMLSFELSNFAPNFGSFGSSLRMCNAVAFLQVQGGWKVVVNGRGTTAKGAVELGEGVRLYLRGTWMVSRAPWDQSIGMFDVPGPLGGPFSQLLTPVEGNEKGVETGCEGWETELDAEFQARAVNETYGGFKGEMEATVDAAWTLTTDVEVIRC</sequence>
<dbReference type="AlphaFoldDB" id="A0A6A5V5A8"/>
<dbReference type="OrthoDB" id="3759689at2759"/>
<dbReference type="EMBL" id="ML976690">
    <property type="protein sequence ID" value="KAF1972048.1"/>
    <property type="molecule type" value="Genomic_DNA"/>
</dbReference>
<feature type="signal peptide" evidence="1">
    <location>
        <begin position="1"/>
        <end position="16"/>
    </location>
</feature>
<keyword evidence="3" id="KW-1185">Reference proteome</keyword>
<protein>
    <submittedName>
        <fullName evidence="2">Uncharacterized protein</fullName>
    </submittedName>
</protein>